<dbReference type="Pfam" id="PF13905">
    <property type="entry name" value="Thioredoxin_8"/>
    <property type="match status" value="1"/>
</dbReference>
<dbReference type="PROSITE" id="PS51257">
    <property type="entry name" value="PROKAR_LIPOPROTEIN"/>
    <property type="match status" value="1"/>
</dbReference>
<dbReference type="PROSITE" id="PS51352">
    <property type="entry name" value="THIOREDOXIN_2"/>
    <property type="match status" value="1"/>
</dbReference>
<sequence length="462" mass="53371">MKKWLLLIIAGAILTACSKEQPKKDYAVLSGKIDNFKSRKMTLKGYNYEKDIRFDRKTKTFNDTLLNIVPGHYTLVIGKRPVDIYLSSAEDLKLIVDAKKRTEDPIFEGPNANINNYLSERRKKFGLILGNANKLFALNEDEFLSKMDEYKSSLEDLADASQLPADYLTKEKRNIQYEFARNLNNYQAYHRILYGDDEFVVSDSFPDEVSGIDFNSSEDYINSFSYRNLLKESLDKQANKRKPEDGDFDLTLLETVHTEVTDTLVKNDLIHQIAQKSITYTMNLSEFYKKYMGYSTSDKNKREITNLYDKLKLTAKGQPSPKFENYENYTGGTTSFDDLIGKGKYLYIDVWATWCSYCKKEIPLLKRYEQQYHGKNIEFVSISVDTQDKKKKWRETIEEKEMGGVQLFAGDKQDNIDFAKDYLIKGLPRFIIVDPEGKIVTANAPRPSDGDQLVEMFEDLGI</sequence>
<feature type="domain" description="Thioredoxin" evidence="5">
    <location>
        <begin position="314"/>
        <end position="462"/>
    </location>
</feature>
<proteinExistence type="predicted"/>
<protein>
    <submittedName>
        <fullName evidence="6">Thiol-disulfide isomerase/thioredoxin</fullName>
    </submittedName>
</protein>
<dbReference type="InterPro" id="IPR012336">
    <property type="entry name" value="Thioredoxin-like_fold"/>
</dbReference>
<evidence type="ECO:0000256" key="2">
    <source>
        <dbReference type="ARBA" id="ARBA00022748"/>
    </source>
</evidence>
<dbReference type="SUPFAM" id="SSF52833">
    <property type="entry name" value="Thioredoxin-like"/>
    <property type="match status" value="1"/>
</dbReference>
<organism evidence="6 7">
    <name type="scientific">Tenacibaculum adriaticum</name>
    <dbReference type="NCBI Taxonomy" id="413713"/>
    <lineage>
        <taxon>Bacteria</taxon>
        <taxon>Pseudomonadati</taxon>
        <taxon>Bacteroidota</taxon>
        <taxon>Flavobacteriia</taxon>
        <taxon>Flavobacteriales</taxon>
        <taxon>Flavobacteriaceae</taxon>
        <taxon>Tenacibaculum</taxon>
    </lineage>
</organism>
<dbReference type="InterPro" id="IPR050553">
    <property type="entry name" value="Thioredoxin_ResA/DsbE_sf"/>
</dbReference>
<evidence type="ECO:0000313" key="6">
    <source>
        <dbReference type="EMBL" id="TYP98220.1"/>
    </source>
</evidence>
<keyword evidence="4" id="KW-0676">Redox-active center</keyword>
<keyword evidence="2" id="KW-0201">Cytochrome c-type biogenesis</keyword>
<keyword evidence="7" id="KW-1185">Reference proteome</keyword>
<gene>
    <name evidence="6" type="ORF">C7447_103391</name>
</gene>
<dbReference type="OrthoDB" id="743079at2"/>
<dbReference type="GO" id="GO:0030313">
    <property type="term" value="C:cell envelope"/>
    <property type="evidence" value="ECO:0007669"/>
    <property type="project" value="UniProtKB-SubCell"/>
</dbReference>
<dbReference type="CDD" id="cd02966">
    <property type="entry name" value="TlpA_like_family"/>
    <property type="match status" value="1"/>
</dbReference>
<name>A0A5S5DQI4_9FLAO</name>
<evidence type="ECO:0000313" key="7">
    <source>
        <dbReference type="Proteomes" id="UP000323136"/>
    </source>
</evidence>
<keyword evidence="3" id="KW-1015">Disulfide bond</keyword>
<keyword evidence="6" id="KW-0413">Isomerase</keyword>
<dbReference type="RefSeq" id="WP_148870541.1">
    <property type="nucleotide sequence ID" value="NZ_VNIA01000003.1"/>
</dbReference>
<dbReference type="PANTHER" id="PTHR42852:SF6">
    <property type="entry name" value="THIOL:DISULFIDE INTERCHANGE PROTEIN DSBE"/>
    <property type="match status" value="1"/>
</dbReference>
<dbReference type="AlphaFoldDB" id="A0A5S5DQI4"/>
<dbReference type="Gene3D" id="3.40.30.10">
    <property type="entry name" value="Glutaredoxin"/>
    <property type="match status" value="1"/>
</dbReference>
<evidence type="ECO:0000259" key="5">
    <source>
        <dbReference type="PROSITE" id="PS51352"/>
    </source>
</evidence>
<comment type="subcellular location">
    <subcellularLocation>
        <location evidence="1">Cell envelope</location>
    </subcellularLocation>
</comment>
<dbReference type="PANTHER" id="PTHR42852">
    <property type="entry name" value="THIOL:DISULFIDE INTERCHANGE PROTEIN DSBE"/>
    <property type="match status" value="1"/>
</dbReference>
<evidence type="ECO:0000256" key="4">
    <source>
        <dbReference type="ARBA" id="ARBA00023284"/>
    </source>
</evidence>
<dbReference type="EMBL" id="VNIA01000003">
    <property type="protein sequence ID" value="TYP98220.1"/>
    <property type="molecule type" value="Genomic_DNA"/>
</dbReference>
<dbReference type="GO" id="GO:0017004">
    <property type="term" value="P:cytochrome complex assembly"/>
    <property type="evidence" value="ECO:0007669"/>
    <property type="project" value="UniProtKB-KW"/>
</dbReference>
<evidence type="ECO:0000256" key="3">
    <source>
        <dbReference type="ARBA" id="ARBA00023157"/>
    </source>
</evidence>
<accession>A0A5S5DQI4</accession>
<reference evidence="6 7" key="1">
    <citation type="submission" date="2019-07" db="EMBL/GenBank/DDBJ databases">
        <title>Genomic Encyclopedia of Type Strains, Phase IV (KMG-IV): sequencing the most valuable type-strain genomes for metagenomic binning, comparative biology and taxonomic classification.</title>
        <authorList>
            <person name="Goeker M."/>
        </authorList>
    </citation>
    <scope>NUCLEOTIDE SEQUENCE [LARGE SCALE GENOMIC DNA]</scope>
    <source>
        <strain evidence="6 7">DSM 18961</strain>
    </source>
</reference>
<comment type="caution">
    <text evidence="6">The sequence shown here is derived from an EMBL/GenBank/DDBJ whole genome shotgun (WGS) entry which is preliminary data.</text>
</comment>
<dbReference type="GO" id="GO:0016853">
    <property type="term" value="F:isomerase activity"/>
    <property type="evidence" value="ECO:0007669"/>
    <property type="project" value="UniProtKB-KW"/>
</dbReference>
<dbReference type="InterPro" id="IPR036249">
    <property type="entry name" value="Thioredoxin-like_sf"/>
</dbReference>
<dbReference type="InterPro" id="IPR013766">
    <property type="entry name" value="Thioredoxin_domain"/>
</dbReference>
<dbReference type="Proteomes" id="UP000323136">
    <property type="component" value="Unassembled WGS sequence"/>
</dbReference>
<evidence type="ECO:0000256" key="1">
    <source>
        <dbReference type="ARBA" id="ARBA00004196"/>
    </source>
</evidence>